<dbReference type="Pfam" id="PF00672">
    <property type="entry name" value="HAMP"/>
    <property type="match status" value="1"/>
</dbReference>
<evidence type="ECO:0000256" key="1">
    <source>
        <dbReference type="ARBA" id="ARBA00004370"/>
    </source>
</evidence>
<sequence>MNYLRNVRVAWRLGLGFGLLLLLVAAVVATGATASVVQKRAMQQVVDVSVAKVRLLSQMLDANNQMMVVRREMLIRQGDDRGHDEQRIADLVKRYEASWSAYQALPSDAEGKAIAETIAAKRAIARPLNKQTSELMEQGDYPGAVALTLGPVQEAANGWNKALSDGVDFEEKESRDAAAEAIRLGERSLLQLLVLGGVALLVGIGASVMIGRSLTGPLARAVNLAERLSKGQLDQEFRLGGRDELTQLGEAMASVRQSVQAAIGAQLQMAEQHEAGAIRYRMDVTAFPGDFGRMVQATNSLVESHVQVELLMAEVMQRYAIGDLSRDLPDYPGEKGTLTRTLAAVKQSLMSINAQIDELARAARAGDFSMRGDAAAFQYQFKAMVEHLNGMMASSQASIADVSDVLRAISHGDLTARMDGEYDGVFARMRDDANTTTAQLTGIVRGIQVAADSINNAAQELAAGNNDLSRRTEQQAANLEEAAASMEELTSTVRQNAELARQADSEAHAAGAAVRETEQAMAQMASVMGEIDQSSARISEISTVIDGIAFQTNILALNAAVEAARAGEQGRGFAVVASEVRTLAQRAGVAAKEIKELIEDAAAKVKSGLAVTVESEAAIARVAQASSRTTQLMSDIAAASKEQAAGIEQVNQVVVQMDQVTQQNAALVEEATAASRALEEQAHALTTSVAVFKVEGAAASAVTRRAA</sequence>
<dbReference type="Pfam" id="PF18575">
    <property type="entry name" value="HAMP_N3"/>
    <property type="match status" value="1"/>
</dbReference>
<dbReference type="CDD" id="cd11386">
    <property type="entry name" value="MCP_signal"/>
    <property type="match status" value="1"/>
</dbReference>
<keyword evidence="2" id="KW-0488">Methylation</keyword>
<dbReference type="AlphaFoldDB" id="A0AAJ2TRK1"/>
<feature type="domain" description="Methyl-accepting transducer" evidence="7">
    <location>
        <begin position="450"/>
        <end position="679"/>
    </location>
</feature>
<dbReference type="SUPFAM" id="SSF58104">
    <property type="entry name" value="Methyl-accepting chemotaxis protein (MCP) signaling domain"/>
    <property type="match status" value="1"/>
</dbReference>
<dbReference type="PROSITE" id="PS50885">
    <property type="entry name" value="HAMP"/>
    <property type="match status" value="2"/>
</dbReference>
<organism evidence="9 10">
    <name type="scientific">Stenotrophomonas maltophilia</name>
    <name type="common">Pseudomonas maltophilia</name>
    <name type="synonym">Xanthomonas maltophilia</name>
    <dbReference type="NCBI Taxonomy" id="40324"/>
    <lineage>
        <taxon>Bacteria</taxon>
        <taxon>Pseudomonadati</taxon>
        <taxon>Pseudomonadota</taxon>
        <taxon>Gammaproteobacteria</taxon>
        <taxon>Lysobacterales</taxon>
        <taxon>Lysobacteraceae</taxon>
        <taxon>Stenotrophomonas</taxon>
        <taxon>Stenotrophomonas maltophilia group</taxon>
    </lineage>
</organism>
<dbReference type="PANTHER" id="PTHR43531">
    <property type="entry name" value="PROTEIN ICFG"/>
    <property type="match status" value="1"/>
</dbReference>
<dbReference type="EMBL" id="JAXRVB010000030">
    <property type="protein sequence ID" value="MDZ5766477.1"/>
    <property type="molecule type" value="Genomic_DNA"/>
</dbReference>
<feature type="domain" description="HAMP" evidence="8">
    <location>
        <begin position="212"/>
        <end position="264"/>
    </location>
</feature>
<evidence type="ECO:0000313" key="9">
    <source>
        <dbReference type="EMBL" id="MDZ5766477.1"/>
    </source>
</evidence>
<dbReference type="PANTHER" id="PTHR43531:SF14">
    <property type="entry name" value="METHYL-ACCEPTING CHEMOTAXIS PROTEIN I-RELATED"/>
    <property type="match status" value="1"/>
</dbReference>
<feature type="transmembrane region" description="Helical" evidence="6">
    <location>
        <begin position="189"/>
        <end position="210"/>
    </location>
</feature>
<gene>
    <name evidence="9" type="ORF">U4I38_18575</name>
</gene>
<keyword evidence="3 5" id="KW-0807">Transducer</keyword>
<keyword evidence="6" id="KW-0472">Membrane</keyword>
<dbReference type="SUPFAM" id="SSF158472">
    <property type="entry name" value="HAMP domain-like"/>
    <property type="match status" value="1"/>
</dbReference>
<feature type="domain" description="HAMP" evidence="8">
    <location>
        <begin position="393"/>
        <end position="445"/>
    </location>
</feature>
<dbReference type="GO" id="GO:0005886">
    <property type="term" value="C:plasma membrane"/>
    <property type="evidence" value="ECO:0007669"/>
    <property type="project" value="TreeGrafter"/>
</dbReference>
<evidence type="ECO:0000256" key="4">
    <source>
        <dbReference type="ARBA" id="ARBA00029447"/>
    </source>
</evidence>
<dbReference type="Gene3D" id="1.20.120.1530">
    <property type="match status" value="1"/>
</dbReference>
<name>A0AAJ2TRK1_STEMA</name>
<dbReference type="RefSeq" id="WP_099555350.1">
    <property type="nucleotide sequence ID" value="NZ_JAEDWU010000002.1"/>
</dbReference>
<dbReference type="SMART" id="SM00283">
    <property type="entry name" value="MA"/>
    <property type="match status" value="1"/>
</dbReference>
<dbReference type="InterPro" id="IPR004089">
    <property type="entry name" value="MCPsignal_dom"/>
</dbReference>
<evidence type="ECO:0000256" key="5">
    <source>
        <dbReference type="PROSITE-ProRule" id="PRU00284"/>
    </source>
</evidence>
<accession>A0AAJ2TRK1</accession>
<reference evidence="9" key="1">
    <citation type="submission" date="2023-12" db="EMBL/GenBank/DDBJ databases">
        <title>'Antibacterial potential of Stenotrophomonas maltophilia cystic fibrosis isolates' (manuscript under preparation).</title>
        <authorList>
            <person name="Crisan C.V."/>
            <person name="Pettis M."/>
            <person name="Goldberg J.B."/>
        </authorList>
    </citation>
    <scope>NUCLEOTIDE SEQUENCE</scope>
    <source>
        <strain evidence="9">CCV129</strain>
    </source>
</reference>
<evidence type="ECO:0000259" key="8">
    <source>
        <dbReference type="PROSITE" id="PS50885"/>
    </source>
</evidence>
<protein>
    <submittedName>
        <fullName evidence="9">Methyl-accepting chemotaxis protein</fullName>
    </submittedName>
</protein>
<dbReference type="GO" id="GO:0007165">
    <property type="term" value="P:signal transduction"/>
    <property type="evidence" value="ECO:0007669"/>
    <property type="project" value="UniProtKB-KW"/>
</dbReference>
<comment type="caution">
    <text evidence="9">The sequence shown here is derived from an EMBL/GenBank/DDBJ whole genome shotgun (WGS) entry which is preliminary data.</text>
</comment>
<dbReference type="FunFam" id="1.10.287.950:FF:000001">
    <property type="entry name" value="Methyl-accepting chemotaxis sensory transducer"/>
    <property type="match status" value="1"/>
</dbReference>
<dbReference type="Pfam" id="PF18947">
    <property type="entry name" value="HAMP_2"/>
    <property type="match status" value="1"/>
</dbReference>
<keyword evidence="6" id="KW-1133">Transmembrane helix</keyword>
<evidence type="ECO:0000256" key="2">
    <source>
        <dbReference type="ARBA" id="ARBA00022481"/>
    </source>
</evidence>
<dbReference type="Gene3D" id="1.10.287.950">
    <property type="entry name" value="Methyl-accepting chemotaxis protein"/>
    <property type="match status" value="1"/>
</dbReference>
<dbReference type="GO" id="GO:0004888">
    <property type="term" value="F:transmembrane signaling receptor activity"/>
    <property type="evidence" value="ECO:0007669"/>
    <property type="project" value="TreeGrafter"/>
</dbReference>
<dbReference type="Pfam" id="PF12729">
    <property type="entry name" value="4HB_MCP_1"/>
    <property type="match status" value="1"/>
</dbReference>
<dbReference type="PROSITE" id="PS50111">
    <property type="entry name" value="CHEMOTAXIS_TRANSDUC_2"/>
    <property type="match status" value="1"/>
</dbReference>
<dbReference type="InterPro" id="IPR047347">
    <property type="entry name" value="YvaQ-like_sensor"/>
</dbReference>
<keyword evidence="6" id="KW-0812">Transmembrane</keyword>
<evidence type="ECO:0000259" key="7">
    <source>
        <dbReference type="PROSITE" id="PS50111"/>
    </source>
</evidence>
<dbReference type="SMART" id="SM00304">
    <property type="entry name" value="HAMP"/>
    <property type="match status" value="3"/>
</dbReference>
<evidence type="ECO:0000256" key="3">
    <source>
        <dbReference type="ARBA" id="ARBA00023224"/>
    </source>
</evidence>
<dbReference type="Pfam" id="PF00015">
    <property type="entry name" value="MCPsignal"/>
    <property type="match status" value="1"/>
</dbReference>
<dbReference type="Proteomes" id="UP001288387">
    <property type="component" value="Unassembled WGS sequence"/>
</dbReference>
<dbReference type="CDD" id="cd06225">
    <property type="entry name" value="HAMP"/>
    <property type="match status" value="1"/>
</dbReference>
<dbReference type="InterPro" id="IPR024478">
    <property type="entry name" value="HlyB_4HB_MCP"/>
</dbReference>
<dbReference type="CDD" id="cd19411">
    <property type="entry name" value="MCP2201-like_sensor"/>
    <property type="match status" value="1"/>
</dbReference>
<comment type="subcellular location">
    <subcellularLocation>
        <location evidence="1">Membrane</location>
    </subcellularLocation>
</comment>
<evidence type="ECO:0000256" key="6">
    <source>
        <dbReference type="SAM" id="Phobius"/>
    </source>
</evidence>
<proteinExistence type="inferred from homology"/>
<dbReference type="GO" id="GO:0006935">
    <property type="term" value="P:chemotaxis"/>
    <property type="evidence" value="ECO:0007669"/>
    <property type="project" value="UniProtKB-KW"/>
</dbReference>
<comment type="similarity">
    <text evidence="4">Belongs to the methyl-accepting chemotaxis (MCP) protein family.</text>
</comment>
<dbReference type="InterPro" id="IPR051310">
    <property type="entry name" value="MCP_chemotaxis"/>
</dbReference>
<evidence type="ECO:0000313" key="10">
    <source>
        <dbReference type="Proteomes" id="UP001288387"/>
    </source>
</evidence>
<dbReference type="InterPro" id="IPR041395">
    <property type="entry name" value="McpB_HAMP_3rd"/>
</dbReference>
<dbReference type="InterPro" id="IPR003660">
    <property type="entry name" value="HAMP_dom"/>
</dbReference>